<sequence length="73" mass="8751">MQMYILMMIAGLSLVSSFYDSLYADDHKQDKEKTVKDLIEKHSYKEKQKDVFCFDHDSGYIYLDSLYDITKYF</sequence>
<accession>A0ACB5RHQ4</accession>
<protein>
    <submittedName>
        <fullName evidence="1">Uncharacterized protein</fullName>
    </submittedName>
</protein>
<evidence type="ECO:0000313" key="1">
    <source>
        <dbReference type="EMBL" id="GKX68638.1"/>
    </source>
</evidence>
<evidence type="ECO:0000313" key="2">
    <source>
        <dbReference type="Proteomes" id="UP001058074"/>
    </source>
</evidence>
<keyword evidence="2" id="KW-1185">Reference proteome</keyword>
<proteinExistence type="predicted"/>
<name>A0ACB5RHQ4_9CLOT</name>
<reference evidence="1" key="1">
    <citation type="journal article" date="2025" name="Int. J. Syst. Evol. Microbiol.">
        <title>Inconstantimicrobium mannanitabidum sp. nov., a novel member of the family Clostridiaceae isolated from anoxic soil under the treatment of reductive soil disinfestation.</title>
        <authorList>
            <person name="Ueki A."/>
            <person name="Tonouchi A."/>
            <person name="Honma S."/>
            <person name="Kaku N."/>
            <person name="Ueki K."/>
        </authorList>
    </citation>
    <scope>NUCLEOTIDE SEQUENCE</scope>
    <source>
        <strain evidence="1">TW13</strain>
    </source>
</reference>
<comment type="caution">
    <text evidence="1">The sequence shown here is derived from an EMBL/GenBank/DDBJ whole genome shotgun (WGS) entry which is preliminary data.</text>
</comment>
<organism evidence="1 2">
    <name type="scientific">Inconstantimicrobium mannanitabidum</name>
    <dbReference type="NCBI Taxonomy" id="1604901"/>
    <lineage>
        <taxon>Bacteria</taxon>
        <taxon>Bacillati</taxon>
        <taxon>Bacillota</taxon>
        <taxon>Clostridia</taxon>
        <taxon>Eubacteriales</taxon>
        <taxon>Clostridiaceae</taxon>
        <taxon>Inconstantimicrobium</taxon>
    </lineage>
</organism>
<dbReference type="Proteomes" id="UP001058074">
    <property type="component" value="Unassembled WGS sequence"/>
</dbReference>
<gene>
    <name evidence="1" type="ORF">rsdtw13_38960</name>
</gene>
<dbReference type="EMBL" id="BROD01000001">
    <property type="protein sequence ID" value="GKX68638.1"/>
    <property type="molecule type" value="Genomic_DNA"/>
</dbReference>